<reference evidence="1 2" key="1">
    <citation type="journal article" date="2022" name="Hortic Res">
        <title>A haplotype resolved chromosomal level avocado genome allows analysis of novel avocado genes.</title>
        <authorList>
            <person name="Nath O."/>
            <person name="Fletcher S.J."/>
            <person name="Hayward A."/>
            <person name="Shaw L.M."/>
            <person name="Masouleh A.K."/>
            <person name="Furtado A."/>
            <person name="Henry R.J."/>
            <person name="Mitter N."/>
        </authorList>
    </citation>
    <scope>NUCLEOTIDE SEQUENCE [LARGE SCALE GENOMIC DNA]</scope>
    <source>
        <strain evidence="2">cv. Hass</strain>
    </source>
</reference>
<evidence type="ECO:0000313" key="1">
    <source>
        <dbReference type="EMBL" id="KAJ8618069.1"/>
    </source>
</evidence>
<sequence>MVGSKWKWSSNGNERRACVEEIARLTHLRKLLVNFMDLTALYSYVKFGNWRDLKCFLIVVGQKEGYMDDCLQDNFYSRVRKVEINSITECMNSLVLPESTLTLDISACDKIYIVTKGEKPFLPSLNELWIRELHNLRTICKEPTHGNLANLKRICIECCTSTELRYVFAVGWLQTLQNLEEIHVSFCDAMEEIVVEMEDTGESNNESNITITLPRLLPKVEDAPYLDQQQIQGSRTWWGSLEWDNANTEKSLQSSFLSTPDRFLPRRAEEKDDDDSNDDVDAAKSSQPLRASKLRILCQRLGSMSKKRNSEHENIPFEGFLALSYFQ</sequence>
<keyword evidence="2" id="KW-1185">Reference proteome</keyword>
<proteinExistence type="predicted"/>
<comment type="caution">
    <text evidence="1">The sequence shown here is derived from an EMBL/GenBank/DDBJ whole genome shotgun (WGS) entry which is preliminary data.</text>
</comment>
<dbReference type="Proteomes" id="UP001234297">
    <property type="component" value="Chromosome 4"/>
</dbReference>
<dbReference type="EMBL" id="CM056812">
    <property type="protein sequence ID" value="KAJ8618069.1"/>
    <property type="molecule type" value="Genomic_DNA"/>
</dbReference>
<protein>
    <submittedName>
        <fullName evidence="1">Uncharacterized protein</fullName>
    </submittedName>
</protein>
<organism evidence="1 2">
    <name type="scientific">Persea americana</name>
    <name type="common">Avocado</name>
    <dbReference type="NCBI Taxonomy" id="3435"/>
    <lineage>
        <taxon>Eukaryota</taxon>
        <taxon>Viridiplantae</taxon>
        <taxon>Streptophyta</taxon>
        <taxon>Embryophyta</taxon>
        <taxon>Tracheophyta</taxon>
        <taxon>Spermatophyta</taxon>
        <taxon>Magnoliopsida</taxon>
        <taxon>Magnoliidae</taxon>
        <taxon>Laurales</taxon>
        <taxon>Lauraceae</taxon>
        <taxon>Persea</taxon>
    </lineage>
</organism>
<name>A0ACC2KA92_PERAE</name>
<evidence type="ECO:0000313" key="2">
    <source>
        <dbReference type="Proteomes" id="UP001234297"/>
    </source>
</evidence>
<gene>
    <name evidence="1" type="ORF">MRB53_014255</name>
</gene>
<accession>A0ACC2KA92</accession>